<organism evidence="8 9">
    <name type="scientific">SAR86 cluster bacterium</name>
    <dbReference type="NCBI Taxonomy" id="2030880"/>
    <lineage>
        <taxon>Bacteria</taxon>
        <taxon>Pseudomonadati</taxon>
        <taxon>Pseudomonadota</taxon>
        <taxon>Gammaproteobacteria</taxon>
        <taxon>SAR86 cluster</taxon>
    </lineage>
</organism>
<protein>
    <recommendedName>
        <fullName evidence="6 7">Peptidyl-tRNA hydrolase</fullName>
        <shortName evidence="7">Pth</shortName>
        <ecNumber evidence="1 7">3.1.1.29</ecNumber>
    </recommendedName>
</protein>
<dbReference type="AlphaFoldDB" id="A0A937ICP5"/>
<comment type="subcellular location">
    <subcellularLocation>
        <location evidence="7">Cytoplasm</location>
    </subcellularLocation>
</comment>
<dbReference type="PANTHER" id="PTHR17224:SF1">
    <property type="entry name" value="PEPTIDYL-TRNA HYDROLASE"/>
    <property type="match status" value="1"/>
</dbReference>
<dbReference type="GO" id="GO:0000049">
    <property type="term" value="F:tRNA binding"/>
    <property type="evidence" value="ECO:0007669"/>
    <property type="project" value="UniProtKB-UniRule"/>
</dbReference>
<feature type="binding site" evidence="7">
    <location>
        <position position="113"/>
    </location>
    <ligand>
        <name>tRNA</name>
        <dbReference type="ChEBI" id="CHEBI:17843"/>
    </ligand>
</feature>
<reference evidence="8" key="1">
    <citation type="submission" date="2020-10" db="EMBL/GenBank/DDBJ databases">
        <title>Microbiome of the Black Sea water column analyzed by genome centric metagenomics.</title>
        <authorList>
            <person name="Cabello-Yeves P.J."/>
            <person name="Callieri C."/>
            <person name="Picazo A."/>
            <person name="Mehrshad M."/>
            <person name="Haro-Moreno J.M."/>
            <person name="Roda-Garcia J."/>
            <person name="Dzembekova N."/>
            <person name="Slabakova V."/>
            <person name="Slabakova N."/>
            <person name="Moncheva S."/>
            <person name="Rodriguez-Valera F."/>
        </authorList>
    </citation>
    <scope>NUCLEOTIDE SEQUENCE</scope>
    <source>
        <strain evidence="8">BS307-5m-G50</strain>
    </source>
</reference>
<feature type="site" description="Stabilizes the basic form of H active site to accept a proton" evidence="7">
    <location>
        <position position="92"/>
    </location>
</feature>
<comment type="subunit">
    <text evidence="7">Monomer.</text>
</comment>
<comment type="similarity">
    <text evidence="5 7">Belongs to the PTH family.</text>
</comment>
<dbReference type="EC" id="3.1.1.29" evidence="1 7"/>
<dbReference type="GO" id="GO:0006515">
    <property type="term" value="P:protein quality control for misfolded or incompletely synthesized proteins"/>
    <property type="evidence" value="ECO:0007669"/>
    <property type="project" value="UniProtKB-UniRule"/>
</dbReference>
<dbReference type="Gene3D" id="3.40.50.1470">
    <property type="entry name" value="Peptidyl-tRNA hydrolase"/>
    <property type="match status" value="1"/>
</dbReference>
<keyword evidence="3 7" id="KW-0378">Hydrolase</keyword>
<keyword evidence="2 7" id="KW-0820">tRNA-binding</keyword>
<dbReference type="GO" id="GO:0004045">
    <property type="term" value="F:peptidyl-tRNA hydrolase activity"/>
    <property type="evidence" value="ECO:0007669"/>
    <property type="project" value="UniProtKB-UniRule"/>
</dbReference>
<feature type="site" description="Discriminates between blocked and unblocked aminoacyl-tRNA" evidence="7">
    <location>
        <position position="11"/>
    </location>
</feature>
<name>A0A937ICP5_9GAMM</name>
<comment type="caution">
    <text evidence="8">The sequence shown here is derived from an EMBL/GenBank/DDBJ whole genome shotgun (WGS) entry which is preliminary data.</text>
</comment>
<sequence length="188" mass="21222">MLKLCLVGLGNPGTKYNGTRHNIGKEWLLKLSESHCSDFVAKSSIEADITHSHSEEILWVIPENYVNNSGRTVSKLLKNINLPNNKIIIFHDDLDLNPGEVRLKEGGGHGGHNGLKDIFEKTGTKDYLRIRIGIGHPGNKDLVSNWVLNKFHPTDRKYIDEAYGLFSMNFSTLCAQEFSKLQKQLHTR</sequence>
<dbReference type="PROSITE" id="PS01196">
    <property type="entry name" value="PEPT_TRNA_HYDROL_2"/>
    <property type="match status" value="1"/>
</dbReference>
<evidence type="ECO:0000256" key="4">
    <source>
        <dbReference type="ARBA" id="ARBA00022884"/>
    </source>
</evidence>
<feature type="active site" description="Proton acceptor" evidence="7">
    <location>
        <position position="21"/>
    </location>
</feature>
<comment type="function">
    <text evidence="7">Hydrolyzes ribosome-free peptidyl-tRNAs (with 1 or more amino acids incorporated), which drop off the ribosome during protein synthesis, or as a result of ribosome stalling.</text>
</comment>
<dbReference type="PANTHER" id="PTHR17224">
    <property type="entry name" value="PEPTIDYL-TRNA HYDROLASE"/>
    <property type="match status" value="1"/>
</dbReference>
<evidence type="ECO:0000256" key="2">
    <source>
        <dbReference type="ARBA" id="ARBA00022555"/>
    </source>
</evidence>
<dbReference type="Proteomes" id="UP000711391">
    <property type="component" value="Unassembled WGS sequence"/>
</dbReference>
<dbReference type="SUPFAM" id="SSF53178">
    <property type="entry name" value="Peptidyl-tRNA hydrolase-like"/>
    <property type="match status" value="1"/>
</dbReference>
<evidence type="ECO:0000256" key="7">
    <source>
        <dbReference type="HAMAP-Rule" id="MF_00083"/>
    </source>
</evidence>
<dbReference type="GO" id="GO:0005737">
    <property type="term" value="C:cytoplasm"/>
    <property type="evidence" value="ECO:0007669"/>
    <property type="project" value="UniProtKB-SubCell"/>
</dbReference>
<evidence type="ECO:0000256" key="3">
    <source>
        <dbReference type="ARBA" id="ARBA00022801"/>
    </source>
</evidence>
<evidence type="ECO:0000256" key="6">
    <source>
        <dbReference type="ARBA" id="ARBA00050038"/>
    </source>
</evidence>
<evidence type="ECO:0000256" key="1">
    <source>
        <dbReference type="ARBA" id="ARBA00013260"/>
    </source>
</evidence>
<feature type="binding site" evidence="7">
    <location>
        <position position="65"/>
    </location>
    <ligand>
        <name>tRNA</name>
        <dbReference type="ChEBI" id="CHEBI:17843"/>
    </ligand>
</feature>
<gene>
    <name evidence="7" type="primary">pth</name>
    <name evidence="8" type="ORF">ISQ64_00460</name>
</gene>
<dbReference type="InterPro" id="IPR036416">
    <property type="entry name" value="Pept_tRNA_hydro_sf"/>
</dbReference>
<dbReference type="Pfam" id="PF01195">
    <property type="entry name" value="Pept_tRNA_hydro"/>
    <property type="match status" value="1"/>
</dbReference>
<dbReference type="CDD" id="cd00462">
    <property type="entry name" value="PTH"/>
    <property type="match status" value="1"/>
</dbReference>
<feature type="binding site" evidence="7">
    <location>
        <position position="16"/>
    </location>
    <ligand>
        <name>tRNA</name>
        <dbReference type="ChEBI" id="CHEBI:17843"/>
    </ligand>
</feature>
<dbReference type="HAMAP" id="MF_00083">
    <property type="entry name" value="Pept_tRNA_hydro_bact"/>
    <property type="match status" value="1"/>
</dbReference>
<dbReference type="EMBL" id="JADHQD010000002">
    <property type="protein sequence ID" value="MBL6817859.1"/>
    <property type="molecule type" value="Genomic_DNA"/>
</dbReference>
<comment type="function">
    <text evidence="7">Catalyzes the release of premature peptidyl moieties from peptidyl-tRNA molecules trapped in stalled 50S ribosomal subunits, and thus maintains levels of free tRNAs and 50S ribosomes.</text>
</comment>
<dbReference type="GO" id="GO:0072344">
    <property type="term" value="P:rescue of stalled ribosome"/>
    <property type="evidence" value="ECO:0007669"/>
    <property type="project" value="UniProtKB-UniRule"/>
</dbReference>
<evidence type="ECO:0000313" key="8">
    <source>
        <dbReference type="EMBL" id="MBL6817859.1"/>
    </source>
</evidence>
<feature type="binding site" evidence="7">
    <location>
        <position position="67"/>
    </location>
    <ligand>
        <name>tRNA</name>
        <dbReference type="ChEBI" id="CHEBI:17843"/>
    </ligand>
</feature>
<evidence type="ECO:0000313" key="9">
    <source>
        <dbReference type="Proteomes" id="UP000711391"/>
    </source>
</evidence>
<accession>A0A937ICP5</accession>
<comment type="catalytic activity">
    <reaction evidence="7">
        <text>an N-acyl-L-alpha-aminoacyl-tRNA + H2O = an N-acyl-L-amino acid + a tRNA + H(+)</text>
        <dbReference type="Rhea" id="RHEA:54448"/>
        <dbReference type="Rhea" id="RHEA-COMP:10123"/>
        <dbReference type="Rhea" id="RHEA-COMP:13883"/>
        <dbReference type="ChEBI" id="CHEBI:15377"/>
        <dbReference type="ChEBI" id="CHEBI:15378"/>
        <dbReference type="ChEBI" id="CHEBI:59874"/>
        <dbReference type="ChEBI" id="CHEBI:78442"/>
        <dbReference type="ChEBI" id="CHEBI:138191"/>
        <dbReference type="EC" id="3.1.1.29"/>
    </reaction>
</comment>
<keyword evidence="7" id="KW-0963">Cytoplasm</keyword>
<dbReference type="NCBIfam" id="TIGR00447">
    <property type="entry name" value="pth"/>
    <property type="match status" value="1"/>
</dbReference>
<dbReference type="InterPro" id="IPR001328">
    <property type="entry name" value="Pept_tRNA_hydro"/>
</dbReference>
<proteinExistence type="inferred from homology"/>
<dbReference type="InterPro" id="IPR018171">
    <property type="entry name" value="Pept_tRNA_hydro_CS"/>
</dbReference>
<keyword evidence="4 7" id="KW-0694">RNA-binding</keyword>
<evidence type="ECO:0000256" key="5">
    <source>
        <dbReference type="ARBA" id="ARBA00038063"/>
    </source>
</evidence>